<keyword evidence="5" id="KW-0720">Serine protease</keyword>
<dbReference type="InterPro" id="IPR023562">
    <property type="entry name" value="ClpP/TepA"/>
</dbReference>
<protein>
    <recommendedName>
        <fullName evidence="6">ATP-dependent Clp protease proteolytic subunit</fullName>
    </recommendedName>
</protein>
<dbReference type="NCBIfam" id="NF045542">
    <property type="entry name" value="Clp_rel_HeadMat"/>
    <property type="match status" value="1"/>
</dbReference>
<dbReference type="Proteomes" id="UP000219573">
    <property type="component" value="Unassembled WGS sequence"/>
</dbReference>
<name>A0A285G7L0_9FIRM</name>
<gene>
    <name evidence="9" type="ORF">SAMN06265827_105111</name>
</gene>
<evidence type="ECO:0000256" key="3">
    <source>
        <dbReference type="ARBA" id="ARBA00022670"/>
    </source>
</evidence>
<keyword evidence="7" id="KW-0175">Coiled coil</keyword>
<evidence type="ECO:0000256" key="8">
    <source>
        <dbReference type="SAM" id="MobiDB-lite"/>
    </source>
</evidence>
<evidence type="ECO:0000313" key="9">
    <source>
        <dbReference type="EMBL" id="SNY19388.1"/>
    </source>
</evidence>
<keyword evidence="4" id="KW-0378">Hydrolase</keyword>
<evidence type="ECO:0000256" key="6">
    <source>
        <dbReference type="RuleBase" id="RU003567"/>
    </source>
</evidence>
<organism evidence="9 10">
    <name type="scientific">Orenia metallireducens</name>
    <dbReference type="NCBI Taxonomy" id="1413210"/>
    <lineage>
        <taxon>Bacteria</taxon>
        <taxon>Bacillati</taxon>
        <taxon>Bacillota</taxon>
        <taxon>Clostridia</taxon>
        <taxon>Halanaerobiales</taxon>
        <taxon>Halobacteroidaceae</taxon>
        <taxon>Orenia</taxon>
    </lineage>
</organism>
<keyword evidence="2" id="KW-0963">Cytoplasm</keyword>
<dbReference type="GO" id="GO:0009368">
    <property type="term" value="C:endopeptidase Clp complex"/>
    <property type="evidence" value="ECO:0007669"/>
    <property type="project" value="TreeGrafter"/>
</dbReference>
<dbReference type="SUPFAM" id="SSF52096">
    <property type="entry name" value="ClpP/crotonase"/>
    <property type="match status" value="1"/>
</dbReference>
<dbReference type="Gene3D" id="3.90.226.10">
    <property type="entry name" value="2-enoyl-CoA Hydratase, Chain A, domain 1"/>
    <property type="match status" value="1"/>
</dbReference>
<reference evidence="10" key="1">
    <citation type="submission" date="2017-09" db="EMBL/GenBank/DDBJ databases">
        <authorList>
            <person name="Varghese N."/>
            <person name="Submissions S."/>
        </authorList>
    </citation>
    <scope>NUCLEOTIDE SEQUENCE [LARGE SCALE GENOMIC DNA]</scope>
    <source>
        <strain evidence="10">MSL47</strain>
    </source>
</reference>
<dbReference type="GO" id="GO:0004176">
    <property type="term" value="F:ATP-dependent peptidase activity"/>
    <property type="evidence" value="ECO:0007669"/>
    <property type="project" value="InterPro"/>
</dbReference>
<evidence type="ECO:0000256" key="7">
    <source>
        <dbReference type="SAM" id="Coils"/>
    </source>
</evidence>
<feature type="coiled-coil region" evidence="7">
    <location>
        <begin position="149"/>
        <end position="176"/>
    </location>
</feature>
<evidence type="ECO:0000256" key="2">
    <source>
        <dbReference type="ARBA" id="ARBA00022490"/>
    </source>
</evidence>
<dbReference type="Pfam" id="PF00574">
    <property type="entry name" value="CLP_protease"/>
    <property type="match status" value="1"/>
</dbReference>
<dbReference type="CDD" id="cd07016">
    <property type="entry name" value="S14_ClpP_1"/>
    <property type="match status" value="1"/>
</dbReference>
<dbReference type="PANTHER" id="PTHR10381:SF70">
    <property type="entry name" value="ATP-DEPENDENT CLP PROTEASE PROTEOLYTIC SUBUNIT"/>
    <property type="match status" value="1"/>
</dbReference>
<proteinExistence type="inferred from homology"/>
<dbReference type="RefSeq" id="WP_097016941.1">
    <property type="nucleotide sequence ID" value="NZ_OBDZ01000005.1"/>
</dbReference>
<evidence type="ECO:0000256" key="1">
    <source>
        <dbReference type="ARBA" id="ARBA00007039"/>
    </source>
</evidence>
<dbReference type="PRINTS" id="PR00127">
    <property type="entry name" value="CLPPROTEASEP"/>
</dbReference>
<dbReference type="GO" id="GO:0051117">
    <property type="term" value="F:ATPase binding"/>
    <property type="evidence" value="ECO:0007669"/>
    <property type="project" value="TreeGrafter"/>
</dbReference>
<dbReference type="GO" id="GO:0004252">
    <property type="term" value="F:serine-type endopeptidase activity"/>
    <property type="evidence" value="ECO:0007669"/>
    <property type="project" value="InterPro"/>
</dbReference>
<evidence type="ECO:0000256" key="4">
    <source>
        <dbReference type="ARBA" id="ARBA00022801"/>
    </source>
</evidence>
<keyword evidence="10" id="KW-1185">Reference proteome</keyword>
<evidence type="ECO:0000313" key="10">
    <source>
        <dbReference type="Proteomes" id="UP000219573"/>
    </source>
</evidence>
<dbReference type="InterPro" id="IPR029045">
    <property type="entry name" value="ClpP/crotonase-like_dom_sf"/>
</dbReference>
<dbReference type="InterPro" id="IPR001907">
    <property type="entry name" value="ClpP"/>
</dbReference>
<accession>A0A285G7L0</accession>
<comment type="similarity">
    <text evidence="1 6">Belongs to the peptidase S14 family.</text>
</comment>
<dbReference type="EMBL" id="OBDZ01000005">
    <property type="protein sequence ID" value="SNY19388.1"/>
    <property type="molecule type" value="Genomic_DNA"/>
</dbReference>
<dbReference type="AlphaFoldDB" id="A0A285G7L0"/>
<feature type="region of interest" description="Disordered" evidence="8">
    <location>
        <begin position="216"/>
        <end position="238"/>
    </location>
</feature>
<keyword evidence="3 9" id="KW-0645">Protease</keyword>
<sequence length="238" mass="26847">MEFPKIQTELKIENSLDEDKAIMYLSGAIRRAYPWEDENDCISAKMVKNKLKELSGENLQIRLNSPGGDVFESIEICNALKNYEGEVDVIVTSLAASGASIICTGADKVFMYANSMQMIHYASTFVFGNARELRRVAGHLDKVDEGAIKNSYMNKFVGTEEELEQLLDNEERLTAEECLAFGLCDQIIDEAEEPEEDIENKIDVKANLFQKYSNIKNKMNDSQQPDNDKSGLFNAFKK</sequence>
<evidence type="ECO:0000256" key="5">
    <source>
        <dbReference type="ARBA" id="ARBA00022825"/>
    </source>
</evidence>
<dbReference type="PANTHER" id="PTHR10381">
    <property type="entry name" value="ATP-DEPENDENT CLP PROTEASE PROTEOLYTIC SUBUNIT"/>
    <property type="match status" value="1"/>
</dbReference>
<feature type="compositionally biased region" description="Polar residues" evidence="8">
    <location>
        <begin position="216"/>
        <end position="225"/>
    </location>
</feature>
<dbReference type="GO" id="GO:0006515">
    <property type="term" value="P:protein quality control for misfolded or incompletely synthesized proteins"/>
    <property type="evidence" value="ECO:0007669"/>
    <property type="project" value="TreeGrafter"/>
</dbReference>